<evidence type="ECO:0000313" key="4">
    <source>
        <dbReference type="RefSeq" id="XP_020098162.1"/>
    </source>
</evidence>
<feature type="region of interest" description="Disordered" evidence="1">
    <location>
        <begin position="11"/>
        <end position="55"/>
    </location>
</feature>
<evidence type="ECO:0000313" key="3">
    <source>
        <dbReference type="Proteomes" id="UP000515123"/>
    </source>
</evidence>
<reference evidence="4" key="2">
    <citation type="submission" date="2025-08" db="UniProtKB">
        <authorList>
            <consortium name="RefSeq"/>
        </authorList>
    </citation>
    <scope>IDENTIFICATION</scope>
    <source>
        <tissue evidence="4">Leaf</tissue>
    </source>
</reference>
<dbReference type="InterPro" id="IPR004158">
    <property type="entry name" value="DUF247_pln"/>
</dbReference>
<accession>A0A6P5FR49</accession>
<gene>
    <name evidence="4" type="primary">LOC109716949</name>
</gene>
<dbReference type="Gramene" id="Aco018761.1.mrna1">
    <property type="protein sequence ID" value="Aco018761.1.mrna1"/>
    <property type="gene ID" value="Aco018761.1.path1"/>
</dbReference>
<dbReference type="AlphaFoldDB" id="A0A6P5FR49"/>
<keyword evidence="2" id="KW-0812">Transmembrane</keyword>
<dbReference type="OrthoDB" id="672127at2759"/>
<dbReference type="Pfam" id="PF03140">
    <property type="entry name" value="DUF247"/>
    <property type="match status" value="1"/>
</dbReference>
<organism evidence="3 4">
    <name type="scientific">Ananas comosus</name>
    <name type="common">Pineapple</name>
    <name type="synonym">Ananas ananas</name>
    <dbReference type="NCBI Taxonomy" id="4615"/>
    <lineage>
        <taxon>Eukaryota</taxon>
        <taxon>Viridiplantae</taxon>
        <taxon>Streptophyta</taxon>
        <taxon>Embryophyta</taxon>
        <taxon>Tracheophyta</taxon>
        <taxon>Spermatophyta</taxon>
        <taxon>Magnoliopsida</taxon>
        <taxon>Liliopsida</taxon>
        <taxon>Poales</taxon>
        <taxon>Bromeliaceae</taxon>
        <taxon>Bromelioideae</taxon>
        <taxon>Ananas</taxon>
    </lineage>
</organism>
<dbReference type="PANTHER" id="PTHR31170">
    <property type="entry name" value="BNAC04G53230D PROTEIN"/>
    <property type="match status" value="1"/>
</dbReference>
<evidence type="ECO:0000256" key="2">
    <source>
        <dbReference type="SAM" id="Phobius"/>
    </source>
</evidence>
<keyword evidence="2" id="KW-1133">Transmembrane helix</keyword>
<sequence length="462" mass="52464">MGIISSLLRKNVDPNGQSVGQNQIDIELSSPAVNSTTTAEAEPNNSESSRNGRSEITNEETNICRIFKVQDLISDENIVQSFKPKILSIGPYHHGSSSSHLEVTESVKLRCQRNILGSISEDSYDGCRITTRAKDFYSEKYITMGEENFARMLLRDGCFILAALGLMRGDLTQLEFEALPWHDVVHDLLLVENQIPFLVLEEIRMLAAPIPGETTESLKEKIAASVKVELQHYTNAIDIREIHSKDFHHLLHLCHMFFRPSQIAVEHHRARAVTNLQWHRAVQYHEAGVEFRAKDPSTPHSLLDVTFSNGVMEIPRLSIDGQTESLFKNLIMFELGCPQVGKYMNAYIIFMSQLLSKPDDVELLAQRGIIEILGRADEVLRIFGRLNELAILPCWDDYYLKSTLRSVGAHYNRRSNWWFAWLKHKHCKNPFLALAALGAFIVLLCTVIQALFSVLQYFTPTK</sequence>
<protein>
    <submittedName>
        <fullName evidence="4">UPF0481 protein At3g47200-like</fullName>
    </submittedName>
</protein>
<evidence type="ECO:0000256" key="1">
    <source>
        <dbReference type="SAM" id="MobiDB-lite"/>
    </source>
</evidence>
<reference evidence="3" key="1">
    <citation type="journal article" date="2015" name="Nat. Genet.">
        <title>The pineapple genome and the evolution of CAM photosynthesis.</title>
        <authorList>
            <person name="Ming R."/>
            <person name="VanBuren R."/>
            <person name="Wai C.M."/>
            <person name="Tang H."/>
            <person name="Schatz M.C."/>
            <person name="Bowers J.E."/>
            <person name="Lyons E."/>
            <person name="Wang M.L."/>
            <person name="Chen J."/>
            <person name="Biggers E."/>
            <person name="Zhang J."/>
            <person name="Huang L."/>
            <person name="Zhang L."/>
            <person name="Miao W."/>
            <person name="Zhang J."/>
            <person name="Ye Z."/>
            <person name="Miao C."/>
            <person name="Lin Z."/>
            <person name="Wang H."/>
            <person name="Zhou H."/>
            <person name="Yim W.C."/>
            <person name="Priest H.D."/>
            <person name="Zheng C."/>
            <person name="Woodhouse M."/>
            <person name="Edger P.P."/>
            <person name="Guyot R."/>
            <person name="Guo H.B."/>
            <person name="Guo H."/>
            <person name="Zheng G."/>
            <person name="Singh R."/>
            <person name="Sharma A."/>
            <person name="Min X."/>
            <person name="Zheng Y."/>
            <person name="Lee H."/>
            <person name="Gurtowski J."/>
            <person name="Sedlazeck F.J."/>
            <person name="Harkess A."/>
            <person name="McKain M.R."/>
            <person name="Liao Z."/>
            <person name="Fang J."/>
            <person name="Liu J."/>
            <person name="Zhang X."/>
            <person name="Zhang Q."/>
            <person name="Hu W."/>
            <person name="Qin Y."/>
            <person name="Wang K."/>
            <person name="Chen L.Y."/>
            <person name="Shirley N."/>
            <person name="Lin Y.R."/>
            <person name="Liu L.Y."/>
            <person name="Hernandez A.G."/>
            <person name="Wright C.L."/>
            <person name="Bulone V."/>
            <person name="Tuskan G.A."/>
            <person name="Heath K."/>
            <person name="Zee F."/>
            <person name="Moore P.H."/>
            <person name="Sunkar R."/>
            <person name="Leebens-Mack J.H."/>
            <person name="Mockler T."/>
            <person name="Bennetzen J.L."/>
            <person name="Freeling M."/>
            <person name="Sankoff D."/>
            <person name="Paterson A.H."/>
            <person name="Zhu X."/>
            <person name="Yang X."/>
            <person name="Smith J.A."/>
            <person name="Cushman J.C."/>
            <person name="Paull R.E."/>
            <person name="Yu Q."/>
        </authorList>
    </citation>
    <scope>NUCLEOTIDE SEQUENCE [LARGE SCALE GENOMIC DNA]</scope>
    <source>
        <strain evidence="3">cv. F153</strain>
    </source>
</reference>
<keyword evidence="3" id="KW-1185">Reference proteome</keyword>
<feature type="compositionally biased region" description="Low complexity" evidence="1">
    <location>
        <begin position="44"/>
        <end position="55"/>
    </location>
</feature>
<dbReference type="RefSeq" id="XP_020098162.1">
    <property type="nucleotide sequence ID" value="XM_020242573.1"/>
</dbReference>
<dbReference type="Proteomes" id="UP000515123">
    <property type="component" value="Linkage group 11"/>
</dbReference>
<dbReference type="PANTHER" id="PTHR31170:SF18">
    <property type="entry name" value="(WILD MALAYSIAN BANANA) HYPOTHETICAL PROTEIN"/>
    <property type="match status" value="1"/>
</dbReference>
<feature type="compositionally biased region" description="Polar residues" evidence="1">
    <location>
        <begin position="14"/>
        <end position="24"/>
    </location>
</feature>
<name>A0A6P5FR49_ANACO</name>
<keyword evidence="2" id="KW-0472">Membrane</keyword>
<dbReference type="GeneID" id="109716949"/>
<feature type="transmembrane region" description="Helical" evidence="2">
    <location>
        <begin position="431"/>
        <end position="458"/>
    </location>
</feature>
<proteinExistence type="predicted"/>